<evidence type="ECO:0000259" key="2">
    <source>
        <dbReference type="Pfam" id="PF13648"/>
    </source>
</evidence>
<keyword evidence="1" id="KW-0812">Transmembrane</keyword>
<feature type="domain" description="Lipocalin-like" evidence="2">
    <location>
        <begin position="81"/>
        <end position="153"/>
    </location>
</feature>
<dbReference type="RefSeq" id="WP_169677973.1">
    <property type="nucleotide sequence ID" value="NZ_JABBNU010000002.1"/>
</dbReference>
<dbReference type="Pfam" id="PF13648">
    <property type="entry name" value="Lipocalin_4"/>
    <property type="match status" value="1"/>
</dbReference>
<keyword evidence="1" id="KW-1133">Transmembrane helix</keyword>
<evidence type="ECO:0000256" key="1">
    <source>
        <dbReference type="SAM" id="Phobius"/>
    </source>
</evidence>
<keyword evidence="1" id="KW-0472">Membrane</keyword>
<reference evidence="3 4" key="1">
    <citation type="submission" date="2020-04" db="EMBL/GenBank/DDBJ databases">
        <title>Flammeovirgaceae bacterium KN852 isolated from deep sea.</title>
        <authorList>
            <person name="Zhang D.-C."/>
        </authorList>
    </citation>
    <scope>NUCLEOTIDE SEQUENCE [LARGE SCALE GENOMIC DNA]</scope>
    <source>
        <strain evidence="3 4">KN852</strain>
    </source>
</reference>
<dbReference type="Proteomes" id="UP000559010">
    <property type="component" value="Unassembled WGS sequence"/>
</dbReference>
<comment type="caution">
    <text evidence="3">The sequence shown here is derived from an EMBL/GenBank/DDBJ whole genome shotgun (WGS) entry which is preliminary data.</text>
</comment>
<gene>
    <name evidence="3" type="ORF">HH304_02970</name>
</gene>
<accession>A0A848IVN6</accession>
<organism evidence="3 4">
    <name type="scientific">Marinigracilibium pacificum</name>
    <dbReference type="NCBI Taxonomy" id="2729599"/>
    <lineage>
        <taxon>Bacteria</taxon>
        <taxon>Pseudomonadati</taxon>
        <taxon>Bacteroidota</taxon>
        <taxon>Cytophagia</taxon>
        <taxon>Cytophagales</taxon>
        <taxon>Flammeovirgaceae</taxon>
        <taxon>Marinigracilibium</taxon>
    </lineage>
</organism>
<proteinExistence type="predicted"/>
<dbReference type="InterPro" id="IPR024311">
    <property type="entry name" value="Lipocalin-like"/>
</dbReference>
<protein>
    <recommendedName>
        <fullName evidence="2">Lipocalin-like domain-containing protein</fullName>
    </recommendedName>
</protein>
<dbReference type="PROSITE" id="PS51257">
    <property type="entry name" value="PROKAR_LIPOPROTEIN"/>
    <property type="match status" value="1"/>
</dbReference>
<dbReference type="AlphaFoldDB" id="A0A848IVN6"/>
<evidence type="ECO:0000313" key="3">
    <source>
        <dbReference type="EMBL" id="NMM47345.1"/>
    </source>
</evidence>
<name>A0A848IVN6_9BACT</name>
<sequence length="170" mass="18712">MKNEKHITLRLVSLLSGIMIAILAMGSCELTELDSGPEDMNGSEITLPTDKPASATEFNELFHGNNQKEWIPIVFTIASIEGMQDCRLDDQININSDGTFTYDGGNQLCGAEDDSRMKAGTWRITEDLSTIVFTEDSNQYFANVEALVSDTLVVSGSYFGIRLKGAYILK</sequence>
<dbReference type="EMBL" id="JABBNU010000002">
    <property type="protein sequence ID" value="NMM47345.1"/>
    <property type="molecule type" value="Genomic_DNA"/>
</dbReference>
<feature type="transmembrane region" description="Helical" evidence="1">
    <location>
        <begin position="7"/>
        <end position="26"/>
    </location>
</feature>
<evidence type="ECO:0000313" key="4">
    <source>
        <dbReference type="Proteomes" id="UP000559010"/>
    </source>
</evidence>
<keyword evidence="4" id="KW-1185">Reference proteome</keyword>